<evidence type="ECO:0000313" key="2">
    <source>
        <dbReference type="Proteomes" id="UP001183390"/>
    </source>
</evidence>
<comment type="caution">
    <text evidence="1">The sequence shown here is derived from an EMBL/GenBank/DDBJ whole genome shotgun (WGS) entry which is preliminary data.</text>
</comment>
<dbReference type="Pfam" id="PF04655">
    <property type="entry name" value="APH_6_hur"/>
    <property type="match status" value="1"/>
</dbReference>
<evidence type="ECO:0000313" key="1">
    <source>
        <dbReference type="EMBL" id="MDT0327730.1"/>
    </source>
</evidence>
<dbReference type="Proteomes" id="UP001183390">
    <property type="component" value="Unassembled WGS sequence"/>
</dbReference>
<dbReference type="SUPFAM" id="SSF56112">
    <property type="entry name" value="Protein kinase-like (PK-like)"/>
    <property type="match status" value="1"/>
</dbReference>
<keyword evidence="2" id="KW-1185">Reference proteome</keyword>
<dbReference type="InterPro" id="IPR011009">
    <property type="entry name" value="Kinase-like_dom_sf"/>
</dbReference>
<organism evidence="1 2">
    <name type="scientific">Nocardiopsis lambiniae</name>
    <dbReference type="NCBI Taxonomy" id="3075539"/>
    <lineage>
        <taxon>Bacteria</taxon>
        <taxon>Bacillati</taxon>
        <taxon>Actinomycetota</taxon>
        <taxon>Actinomycetes</taxon>
        <taxon>Streptosporangiales</taxon>
        <taxon>Nocardiopsidaceae</taxon>
        <taxon>Nocardiopsis</taxon>
    </lineage>
</organism>
<dbReference type="RefSeq" id="WP_311510514.1">
    <property type="nucleotide sequence ID" value="NZ_JAVREP010000002.1"/>
</dbReference>
<accession>A0ABU2M537</accession>
<name>A0ABU2M537_9ACTN</name>
<reference evidence="2" key="1">
    <citation type="submission" date="2023-07" db="EMBL/GenBank/DDBJ databases">
        <title>30 novel species of actinomycetes from the DSMZ collection.</title>
        <authorList>
            <person name="Nouioui I."/>
        </authorList>
    </citation>
    <scope>NUCLEOTIDE SEQUENCE [LARGE SCALE GENOMIC DNA]</scope>
    <source>
        <strain evidence="2">DSM 44743</strain>
    </source>
</reference>
<proteinExistence type="predicted"/>
<dbReference type="InterPro" id="IPR006748">
    <property type="entry name" value="NH2Glyco/OHUrea_AB-resist_kin"/>
</dbReference>
<sequence length="310" mass="33700">MNDVTKQFVDDRQRRRLERRFGVHVGEWLTELPAIIEKLAAEWRLTVEGPAPHGRTSVVLHVLDVDGRKGVVKLSPDSGLIVAEAGLLRLWAPSGRVPEVRGLDPRCGAVFMERIEGDTVAAGGTVPDMETVGSLIAALHSVEAPPARIRELPPLTSRVQFVFDQWERERNEGPAADVVPASVMHRGFARARDLANGRENVVPVHGDLHPGNVIDGGPRGLVAVDPRGCLGDGAVDAVDWAVWKVTDLDEVERRVTALAAVMGVDADRVMAWVRAFAPCQAVAKVNRGHAGTDEFDVLMELAEGRPYAIR</sequence>
<gene>
    <name evidence="1" type="ORF">RM479_04820</name>
</gene>
<protein>
    <submittedName>
        <fullName evidence="1">Aminoglycoside phosphotransferase family protein</fullName>
    </submittedName>
</protein>
<dbReference type="Gene3D" id="3.90.1200.10">
    <property type="match status" value="1"/>
</dbReference>
<dbReference type="EMBL" id="JAVREP010000002">
    <property type="protein sequence ID" value="MDT0327730.1"/>
    <property type="molecule type" value="Genomic_DNA"/>
</dbReference>